<organism evidence="2 3">
    <name type="scientific">Aphis craccivora</name>
    <name type="common">Cowpea aphid</name>
    <dbReference type="NCBI Taxonomy" id="307492"/>
    <lineage>
        <taxon>Eukaryota</taxon>
        <taxon>Metazoa</taxon>
        <taxon>Ecdysozoa</taxon>
        <taxon>Arthropoda</taxon>
        <taxon>Hexapoda</taxon>
        <taxon>Insecta</taxon>
        <taxon>Pterygota</taxon>
        <taxon>Neoptera</taxon>
        <taxon>Paraneoptera</taxon>
        <taxon>Hemiptera</taxon>
        <taxon>Sternorrhyncha</taxon>
        <taxon>Aphidomorpha</taxon>
        <taxon>Aphidoidea</taxon>
        <taxon>Aphididae</taxon>
        <taxon>Aphidini</taxon>
        <taxon>Aphis</taxon>
        <taxon>Aphis</taxon>
    </lineage>
</organism>
<sequence length="61" mass="6793">MFQNTLKNRLTQIAITTLFSKKPAKFQGNPLVSSKNIDISNQSSESSVMTDDIFSIEDQPS</sequence>
<evidence type="ECO:0000256" key="1">
    <source>
        <dbReference type="SAM" id="MobiDB-lite"/>
    </source>
</evidence>
<dbReference type="Proteomes" id="UP000478052">
    <property type="component" value="Unassembled WGS sequence"/>
</dbReference>
<evidence type="ECO:0000313" key="2">
    <source>
        <dbReference type="EMBL" id="KAF0748329.1"/>
    </source>
</evidence>
<feature type="region of interest" description="Disordered" evidence="1">
    <location>
        <begin position="31"/>
        <end position="61"/>
    </location>
</feature>
<comment type="caution">
    <text evidence="2">The sequence shown here is derived from an EMBL/GenBank/DDBJ whole genome shotgun (WGS) entry which is preliminary data.</text>
</comment>
<protein>
    <submittedName>
        <fullName evidence="2">Uncharacterized protein</fullName>
    </submittedName>
</protein>
<name>A0A6G0Y300_APHCR</name>
<accession>A0A6G0Y300</accession>
<feature type="compositionally biased region" description="Polar residues" evidence="1">
    <location>
        <begin position="31"/>
        <end position="49"/>
    </location>
</feature>
<dbReference type="AlphaFoldDB" id="A0A6G0Y300"/>
<proteinExistence type="predicted"/>
<reference evidence="2 3" key="1">
    <citation type="submission" date="2019-08" db="EMBL/GenBank/DDBJ databases">
        <title>Whole genome of Aphis craccivora.</title>
        <authorList>
            <person name="Voronova N.V."/>
            <person name="Shulinski R.S."/>
            <person name="Bandarenka Y.V."/>
            <person name="Zhorov D.G."/>
            <person name="Warner D."/>
        </authorList>
    </citation>
    <scope>NUCLEOTIDE SEQUENCE [LARGE SCALE GENOMIC DNA]</scope>
    <source>
        <strain evidence="2">180601</strain>
        <tissue evidence="2">Whole Body</tissue>
    </source>
</reference>
<evidence type="ECO:0000313" key="3">
    <source>
        <dbReference type="Proteomes" id="UP000478052"/>
    </source>
</evidence>
<gene>
    <name evidence="2" type="ORF">FWK35_00019171</name>
</gene>
<keyword evidence="3" id="KW-1185">Reference proteome</keyword>
<dbReference type="EMBL" id="VUJU01006527">
    <property type="protein sequence ID" value="KAF0748329.1"/>
    <property type="molecule type" value="Genomic_DNA"/>
</dbReference>